<dbReference type="AlphaFoldDB" id="A0A9D4LMW8"/>
<dbReference type="EMBL" id="JAIWYP010000002">
    <property type="protein sequence ID" value="KAH3860794.1"/>
    <property type="molecule type" value="Genomic_DNA"/>
</dbReference>
<protein>
    <submittedName>
        <fullName evidence="1">Uncharacterized protein</fullName>
    </submittedName>
</protein>
<gene>
    <name evidence="1" type="ORF">DPMN_023718</name>
</gene>
<sequence length="74" mass="7920">MASLTSVTVMLPRLMSRSSSASGMSARVGGSVWFRMDSKCCFHLFSFSSSTVTGVRLQLSREGHGACRSRPSAS</sequence>
<evidence type="ECO:0000313" key="1">
    <source>
        <dbReference type="EMBL" id="KAH3860794.1"/>
    </source>
</evidence>
<evidence type="ECO:0000313" key="2">
    <source>
        <dbReference type="Proteomes" id="UP000828390"/>
    </source>
</evidence>
<organism evidence="1 2">
    <name type="scientific">Dreissena polymorpha</name>
    <name type="common">Zebra mussel</name>
    <name type="synonym">Mytilus polymorpha</name>
    <dbReference type="NCBI Taxonomy" id="45954"/>
    <lineage>
        <taxon>Eukaryota</taxon>
        <taxon>Metazoa</taxon>
        <taxon>Spiralia</taxon>
        <taxon>Lophotrochozoa</taxon>
        <taxon>Mollusca</taxon>
        <taxon>Bivalvia</taxon>
        <taxon>Autobranchia</taxon>
        <taxon>Heteroconchia</taxon>
        <taxon>Euheterodonta</taxon>
        <taxon>Imparidentia</taxon>
        <taxon>Neoheterodontei</taxon>
        <taxon>Myida</taxon>
        <taxon>Dreissenoidea</taxon>
        <taxon>Dreissenidae</taxon>
        <taxon>Dreissena</taxon>
    </lineage>
</organism>
<comment type="caution">
    <text evidence="1">The sequence shown here is derived from an EMBL/GenBank/DDBJ whole genome shotgun (WGS) entry which is preliminary data.</text>
</comment>
<keyword evidence="2" id="KW-1185">Reference proteome</keyword>
<proteinExistence type="predicted"/>
<reference evidence="1" key="1">
    <citation type="journal article" date="2019" name="bioRxiv">
        <title>The Genome of the Zebra Mussel, Dreissena polymorpha: A Resource for Invasive Species Research.</title>
        <authorList>
            <person name="McCartney M.A."/>
            <person name="Auch B."/>
            <person name="Kono T."/>
            <person name="Mallez S."/>
            <person name="Zhang Y."/>
            <person name="Obille A."/>
            <person name="Becker A."/>
            <person name="Abrahante J.E."/>
            <person name="Garbe J."/>
            <person name="Badalamenti J.P."/>
            <person name="Herman A."/>
            <person name="Mangelson H."/>
            <person name="Liachko I."/>
            <person name="Sullivan S."/>
            <person name="Sone E.D."/>
            <person name="Koren S."/>
            <person name="Silverstein K.A.T."/>
            <person name="Beckman K.B."/>
            <person name="Gohl D.M."/>
        </authorList>
    </citation>
    <scope>NUCLEOTIDE SEQUENCE</scope>
    <source>
        <strain evidence="1">Duluth1</strain>
        <tissue evidence="1">Whole animal</tissue>
    </source>
</reference>
<dbReference type="Proteomes" id="UP000828390">
    <property type="component" value="Unassembled WGS sequence"/>
</dbReference>
<accession>A0A9D4LMW8</accession>
<name>A0A9D4LMW8_DREPO</name>
<reference evidence="1" key="2">
    <citation type="submission" date="2020-11" db="EMBL/GenBank/DDBJ databases">
        <authorList>
            <person name="McCartney M.A."/>
            <person name="Auch B."/>
            <person name="Kono T."/>
            <person name="Mallez S."/>
            <person name="Becker A."/>
            <person name="Gohl D.M."/>
            <person name="Silverstein K.A.T."/>
            <person name="Koren S."/>
            <person name="Bechman K.B."/>
            <person name="Herman A."/>
            <person name="Abrahante J.E."/>
            <person name="Garbe J."/>
        </authorList>
    </citation>
    <scope>NUCLEOTIDE SEQUENCE</scope>
    <source>
        <strain evidence="1">Duluth1</strain>
        <tissue evidence="1">Whole animal</tissue>
    </source>
</reference>